<evidence type="ECO:0000313" key="3">
    <source>
        <dbReference type="Proteomes" id="UP000231371"/>
    </source>
</evidence>
<dbReference type="EMBL" id="PCVI01000034">
    <property type="protein sequence ID" value="PIQ70129.1"/>
    <property type="molecule type" value="Genomic_DNA"/>
</dbReference>
<name>A0A2H0KFV7_9BACT</name>
<feature type="transmembrane region" description="Helical" evidence="1">
    <location>
        <begin position="74"/>
        <end position="92"/>
    </location>
</feature>
<feature type="transmembrane region" description="Helical" evidence="1">
    <location>
        <begin position="129"/>
        <end position="145"/>
    </location>
</feature>
<evidence type="ECO:0008006" key="4">
    <source>
        <dbReference type="Google" id="ProtNLM"/>
    </source>
</evidence>
<gene>
    <name evidence="2" type="ORF">COV89_02145</name>
</gene>
<keyword evidence="1" id="KW-1133">Transmembrane helix</keyword>
<feature type="transmembrane region" description="Helical" evidence="1">
    <location>
        <begin position="328"/>
        <end position="348"/>
    </location>
</feature>
<reference evidence="2 3" key="1">
    <citation type="submission" date="2017-09" db="EMBL/GenBank/DDBJ databases">
        <title>Depth-based differentiation of microbial function through sediment-hosted aquifers and enrichment of novel symbionts in the deep terrestrial subsurface.</title>
        <authorList>
            <person name="Probst A.J."/>
            <person name="Ladd B."/>
            <person name="Jarett J.K."/>
            <person name="Geller-Mcgrath D.E."/>
            <person name="Sieber C.M."/>
            <person name="Emerson J.B."/>
            <person name="Anantharaman K."/>
            <person name="Thomas B.C."/>
            <person name="Malmstrom R."/>
            <person name="Stieglmeier M."/>
            <person name="Klingl A."/>
            <person name="Woyke T."/>
            <person name="Ryan C.M."/>
            <person name="Banfield J.F."/>
        </authorList>
    </citation>
    <scope>NUCLEOTIDE SEQUENCE [LARGE SCALE GENOMIC DNA]</scope>
    <source>
        <strain evidence="2">CG11_big_fil_rev_8_21_14_0_20_40_12</strain>
    </source>
</reference>
<dbReference type="AlphaFoldDB" id="A0A2H0KFV7"/>
<feature type="transmembrane region" description="Helical" evidence="1">
    <location>
        <begin position="165"/>
        <end position="186"/>
    </location>
</feature>
<keyword evidence="1" id="KW-0812">Transmembrane</keyword>
<comment type="caution">
    <text evidence="2">The sequence shown here is derived from an EMBL/GenBank/DDBJ whole genome shotgun (WGS) entry which is preliminary data.</text>
</comment>
<feature type="transmembrane region" description="Helical" evidence="1">
    <location>
        <begin position="256"/>
        <end position="273"/>
    </location>
</feature>
<evidence type="ECO:0000313" key="2">
    <source>
        <dbReference type="EMBL" id="PIQ70129.1"/>
    </source>
</evidence>
<evidence type="ECO:0000256" key="1">
    <source>
        <dbReference type="SAM" id="Phobius"/>
    </source>
</evidence>
<protein>
    <recommendedName>
        <fullName evidence="4">Glycosyltransferase RgtA/B/C/D-like domain-containing protein</fullName>
    </recommendedName>
</protein>
<keyword evidence="1" id="KW-0472">Membrane</keyword>
<sequence>MSFLKRNKFIILLLSIVFIFRLPSLFEPYWYGDENIYLAIGVALRKGYLLYRDIFDNKPPLIYLLGALVNGKIFWYRLLLSASLLFSTYYYYKLSALFFKTEKIKTKISTLLFVFLTTTRMLEGNIPNAELFILLPSILGLYLFFKKKEGIYSYWLIGLLFSAGFLFKVPAVFDFLALLVFSVLFFEKKLINLSKKDLSLCLGYVLPIGLIGLFFFVKGSFGDFFSASFLQMFGYLGSWKAGSHSFSLLGLIKSELVLKAFFTFLTVFLFWLKRNSIPKLLSFLSIWLVFSLFGATLSGRPYPHYLVQTILPFCLLTAWTIGLRPKKLWLIPAGMVGLLIFSLIYYRFGWYPTFPYYRNFLSFAVGKKTKTQYFEFFNPRLPVIYQAAEFVAANSVLGDKIFVWADEPAFYLLSQRLPSTAYLVAYHIKDLSLKSKAISQIQKGDSKIVVIDRDMDKFPQLEIILSEDYFKIEEIENFMIFRRKILLPSKK</sequence>
<feature type="transmembrane region" description="Helical" evidence="1">
    <location>
        <begin position="280"/>
        <end position="299"/>
    </location>
</feature>
<dbReference type="Proteomes" id="UP000231371">
    <property type="component" value="Unassembled WGS sequence"/>
</dbReference>
<feature type="transmembrane region" description="Helical" evidence="1">
    <location>
        <begin position="305"/>
        <end position="321"/>
    </location>
</feature>
<organism evidence="2 3">
    <name type="scientific">Candidatus Shapirobacteria bacterium CG11_big_fil_rev_8_21_14_0_20_40_12</name>
    <dbReference type="NCBI Taxonomy" id="1974889"/>
    <lineage>
        <taxon>Bacteria</taxon>
        <taxon>Candidatus Shapironibacteriota</taxon>
    </lineage>
</organism>
<accession>A0A2H0KFV7</accession>
<proteinExistence type="predicted"/>
<feature type="transmembrane region" description="Helical" evidence="1">
    <location>
        <begin position="198"/>
        <end position="217"/>
    </location>
</feature>